<dbReference type="PANTHER" id="PTHR43065">
    <property type="entry name" value="SENSOR HISTIDINE KINASE"/>
    <property type="match status" value="1"/>
</dbReference>
<comment type="catalytic activity">
    <reaction evidence="1">
        <text>ATP + protein L-histidine = ADP + protein N-phospho-L-histidine.</text>
        <dbReference type="EC" id="2.7.13.3"/>
    </reaction>
</comment>
<reference evidence="10 11" key="1">
    <citation type="journal article" date="2015" name="BMC Genomics">
        <title>Transcriptome analysis of thermophilic methylotrophic Bacillus methanolicus MGA3 using RNA-sequencing provides detailed insights into its previously uncharted transcriptional landscape.</title>
        <authorList>
            <person name="Irla M."/>
            <person name="Neshat A."/>
            <person name="Brautaset T."/>
            <person name="Ruckert C."/>
            <person name="Kalinowski J."/>
            <person name="Wendisch V.F."/>
        </authorList>
    </citation>
    <scope>NUCLEOTIDE SEQUENCE [LARGE SCALE GENOMIC DNA]</scope>
    <source>
        <strain evidence="11">MGA3 / ATCC 53907</strain>
    </source>
</reference>
<dbReference type="PANTHER" id="PTHR43065:SF10">
    <property type="entry name" value="PEROXIDE STRESS-ACTIVATED HISTIDINE KINASE MAK3"/>
    <property type="match status" value="1"/>
</dbReference>
<dbReference type="STRING" id="796606.BMMGA3_07655"/>
<evidence type="ECO:0000313" key="10">
    <source>
        <dbReference type="EMBL" id="AIE59941.1"/>
    </source>
</evidence>
<dbReference type="InterPro" id="IPR036097">
    <property type="entry name" value="HisK_dim/P_sf"/>
</dbReference>
<dbReference type="CDD" id="cd00075">
    <property type="entry name" value="HATPase"/>
    <property type="match status" value="1"/>
</dbReference>
<dbReference type="SMART" id="SM00387">
    <property type="entry name" value="HATPase_c"/>
    <property type="match status" value="1"/>
</dbReference>
<dbReference type="PRINTS" id="PR00344">
    <property type="entry name" value="BCTRLSENSOR"/>
</dbReference>
<dbReference type="InterPro" id="IPR036890">
    <property type="entry name" value="HATPase_C_sf"/>
</dbReference>
<evidence type="ECO:0000256" key="1">
    <source>
        <dbReference type="ARBA" id="ARBA00000085"/>
    </source>
</evidence>
<dbReference type="HOGENOM" id="CLU_000445_114_39_9"/>
<dbReference type="InterPro" id="IPR003594">
    <property type="entry name" value="HATPase_dom"/>
</dbReference>
<dbReference type="RefSeq" id="WP_038502149.1">
    <property type="nucleotide sequence ID" value="NZ_CP007739.1"/>
</dbReference>
<dbReference type="SMART" id="SM00388">
    <property type="entry name" value="HisKA"/>
    <property type="match status" value="1"/>
</dbReference>
<dbReference type="Pfam" id="PF00512">
    <property type="entry name" value="HisKA"/>
    <property type="match status" value="1"/>
</dbReference>
<dbReference type="CDD" id="cd00082">
    <property type="entry name" value="HisKA"/>
    <property type="match status" value="1"/>
</dbReference>
<keyword evidence="3" id="KW-0597">Phosphoprotein</keyword>
<keyword evidence="6 10" id="KW-0418">Kinase</keyword>
<organism evidence="10 11">
    <name type="scientific">Bacillus methanolicus (strain MGA3 / ATCC 53907)</name>
    <dbReference type="NCBI Taxonomy" id="796606"/>
    <lineage>
        <taxon>Bacteria</taxon>
        <taxon>Bacillati</taxon>
        <taxon>Bacillota</taxon>
        <taxon>Bacilli</taxon>
        <taxon>Bacillales</taxon>
        <taxon>Bacillaceae</taxon>
        <taxon>Bacillus</taxon>
    </lineage>
</organism>
<keyword evidence="7" id="KW-0067">ATP-binding</keyword>
<sequence length="362" mass="41164">MTLNINLLKNLPFPYFVIDRNFKILFQSNKAIEEFSFKKNFLNLAVESSRKKLKDFLSDINDSPHLNICMLKKNLKACSVRLYKLPSDEELHLFCFPNEIDSDERLQVDPLCQKQDNEMNIQVITEVLPNNDYFASIGKLAAGIVHEIRNPLTAVKGFIQLLKPYLSEIGKEYYADVALEEINRTNEIIFEFLNNAKPNDRMKQPAHLNKIIRDVVILYKSEAILRNINITVDYDDHDTVLQLEDKQLKHILTNILNNAIEALSDRKDGVQGCIHIATKVREDHAVIFIEDNGCGMSKETLESLFLPFYSTKENGTGIGMPLCKKIIEDNGGQIEISSIVNTGTIIKVVLPVVQKAKLTSIV</sequence>
<dbReference type="eggNOG" id="COG4191">
    <property type="taxonomic scope" value="Bacteria"/>
</dbReference>
<keyword evidence="11" id="KW-1185">Reference proteome</keyword>
<keyword evidence="4" id="KW-0808">Transferase</keyword>
<accession>A0A068LQA1</accession>
<dbReference type="GO" id="GO:0000155">
    <property type="term" value="F:phosphorelay sensor kinase activity"/>
    <property type="evidence" value="ECO:0007669"/>
    <property type="project" value="InterPro"/>
</dbReference>
<evidence type="ECO:0000256" key="7">
    <source>
        <dbReference type="ARBA" id="ARBA00022840"/>
    </source>
</evidence>
<dbReference type="PROSITE" id="PS50109">
    <property type="entry name" value="HIS_KIN"/>
    <property type="match status" value="1"/>
</dbReference>
<dbReference type="KEGG" id="bmet:BMMGA3_07655"/>
<dbReference type="Pfam" id="PF02518">
    <property type="entry name" value="HATPase_c"/>
    <property type="match status" value="1"/>
</dbReference>
<dbReference type="SUPFAM" id="SSF55874">
    <property type="entry name" value="ATPase domain of HSP90 chaperone/DNA topoisomerase II/histidine kinase"/>
    <property type="match status" value="1"/>
</dbReference>
<evidence type="ECO:0000256" key="3">
    <source>
        <dbReference type="ARBA" id="ARBA00022553"/>
    </source>
</evidence>
<dbReference type="AlphaFoldDB" id="A0A068LQA1"/>
<evidence type="ECO:0000256" key="4">
    <source>
        <dbReference type="ARBA" id="ARBA00022679"/>
    </source>
</evidence>
<protein>
    <recommendedName>
        <fullName evidence="2">histidine kinase</fullName>
        <ecNumber evidence="2">2.7.13.3</ecNumber>
    </recommendedName>
</protein>
<dbReference type="InterPro" id="IPR004358">
    <property type="entry name" value="Sig_transdc_His_kin-like_C"/>
</dbReference>
<keyword evidence="5" id="KW-0547">Nucleotide-binding</keyword>
<evidence type="ECO:0000313" key="11">
    <source>
        <dbReference type="Proteomes" id="UP000027602"/>
    </source>
</evidence>
<dbReference type="Proteomes" id="UP000027602">
    <property type="component" value="Chromosome"/>
</dbReference>
<dbReference type="GO" id="GO:0005524">
    <property type="term" value="F:ATP binding"/>
    <property type="evidence" value="ECO:0007669"/>
    <property type="project" value="UniProtKB-KW"/>
</dbReference>
<keyword evidence="8" id="KW-0902">Two-component regulatory system</keyword>
<dbReference type="Gene3D" id="3.30.565.10">
    <property type="entry name" value="Histidine kinase-like ATPase, C-terminal domain"/>
    <property type="match status" value="1"/>
</dbReference>
<name>A0A068LQA1_BACMM</name>
<evidence type="ECO:0000256" key="5">
    <source>
        <dbReference type="ARBA" id="ARBA00022741"/>
    </source>
</evidence>
<evidence type="ECO:0000259" key="9">
    <source>
        <dbReference type="PROSITE" id="PS50109"/>
    </source>
</evidence>
<dbReference type="EC" id="2.7.13.3" evidence="2"/>
<gene>
    <name evidence="10" type="ORF">BMMGA3_07655</name>
</gene>
<proteinExistence type="predicted"/>
<evidence type="ECO:0000256" key="6">
    <source>
        <dbReference type="ARBA" id="ARBA00022777"/>
    </source>
</evidence>
<evidence type="ECO:0000256" key="2">
    <source>
        <dbReference type="ARBA" id="ARBA00012438"/>
    </source>
</evidence>
<feature type="domain" description="Histidine kinase" evidence="9">
    <location>
        <begin position="143"/>
        <end position="354"/>
    </location>
</feature>
<dbReference type="InterPro" id="IPR003661">
    <property type="entry name" value="HisK_dim/P_dom"/>
</dbReference>
<dbReference type="InterPro" id="IPR005467">
    <property type="entry name" value="His_kinase_dom"/>
</dbReference>
<evidence type="ECO:0000256" key="8">
    <source>
        <dbReference type="ARBA" id="ARBA00023012"/>
    </source>
</evidence>
<dbReference type="Gene3D" id="1.10.287.130">
    <property type="match status" value="1"/>
</dbReference>
<dbReference type="SUPFAM" id="SSF47384">
    <property type="entry name" value="Homodimeric domain of signal transducing histidine kinase"/>
    <property type="match status" value="1"/>
</dbReference>
<dbReference type="EMBL" id="CP007739">
    <property type="protein sequence ID" value="AIE59941.1"/>
    <property type="molecule type" value="Genomic_DNA"/>
</dbReference>